<dbReference type="GO" id="GO:0016787">
    <property type="term" value="F:hydrolase activity"/>
    <property type="evidence" value="ECO:0007669"/>
    <property type="project" value="UniProtKB-KW"/>
</dbReference>
<dbReference type="Proteomes" id="UP000649799">
    <property type="component" value="Unassembled WGS sequence"/>
</dbReference>
<dbReference type="RefSeq" id="WP_166150257.1">
    <property type="nucleotide sequence ID" value="NZ_JAANYN010000010.1"/>
</dbReference>
<name>A0ABX0HB73_9BACT</name>
<proteinExistence type="predicted"/>
<sequence>MKIYGISGLGADKRVFGYLNLDYPLIPVEWIEPVENETLKDYSIRLSKMIDIDSDFALVGVSFGGLVAVEINKFLQPKLTILISSTETKNELRPIYRGVGKIGLLNSIPSKFFDPPRNIAKFIFGTNNGKLLNSILDDTDLRFAKWAANELVNWSNLDRVENVIRIHGTKDKLIPWRGSGKVELIDNGEHFMIVDRADEISKIINEKIKTI</sequence>
<protein>
    <submittedName>
        <fullName evidence="1">Alpha/beta hydrolase</fullName>
    </submittedName>
</protein>
<evidence type="ECO:0000313" key="1">
    <source>
        <dbReference type="EMBL" id="NHE59159.1"/>
    </source>
</evidence>
<organism evidence="1 2">
    <name type="scientific">Cyclobacterium plantarum</name>
    <dbReference type="NCBI Taxonomy" id="2716263"/>
    <lineage>
        <taxon>Bacteria</taxon>
        <taxon>Pseudomonadati</taxon>
        <taxon>Bacteroidota</taxon>
        <taxon>Cytophagia</taxon>
        <taxon>Cytophagales</taxon>
        <taxon>Cyclobacteriaceae</taxon>
        <taxon>Cyclobacterium</taxon>
    </lineage>
</organism>
<dbReference type="EMBL" id="JAANYN010000010">
    <property type="protein sequence ID" value="NHE59159.1"/>
    <property type="molecule type" value="Genomic_DNA"/>
</dbReference>
<evidence type="ECO:0000313" key="2">
    <source>
        <dbReference type="Proteomes" id="UP000649799"/>
    </source>
</evidence>
<keyword evidence="1" id="KW-0378">Hydrolase</keyword>
<comment type="caution">
    <text evidence="1">The sequence shown here is derived from an EMBL/GenBank/DDBJ whole genome shotgun (WGS) entry which is preliminary data.</text>
</comment>
<reference evidence="1 2" key="1">
    <citation type="submission" date="2020-03" db="EMBL/GenBank/DDBJ databases">
        <title>Cyclobacterium plantarum sp. nov., a marine bacterium isolated from a coastal-marine wetland.</title>
        <authorList>
            <person name="Sanchez-Porro C."/>
            <person name="Ventosa A."/>
            <person name="Amoozegar M."/>
        </authorList>
    </citation>
    <scope>NUCLEOTIDE SEQUENCE [LARGE SCALE GENOMIC DNA]</scope>
    <source>
        <strain evidence="1 2">GBPx2</strain>
    </source>
</reference>
<dbReference type="SUPFAM" id="SSF53474">
    <property type="entry name" value="alpha/beta-Hydrolases"/>
    <property type="match status" value="1"/>
</dbReference>
<accession>A0ABX0HB73</accession>
<dbReference type="InterPro" id="IPR029058">
    <property type="entry name" value="AB_hydrolase_fold"/>
</dbReference>
<dbReference type="Gene3D" id="3.40.50.1820">
    <property type="entry name" value="alpha/beta hydrolase"/>
    <property type="match status" value="1"/>
</dbReference>
<gene>
    <name evidence="1" type="ORF">G9Q97_20310</name>
</gene>
<keyword evidence="2" id="KW-1185">Reference proteome</keyword>